<evidence type="ECO:0000313" key="1">
    <source>
        <dbReference type="EMBL" id="KAH7109230.1"/>
    </source>
</evidence>
<keyword evidence="2" id="KW-1185">Reference proteome</keyword>
<gene>
    <name evidence="1" type="ORF">B0J13DRAFT_682446</name>
</gene>
<organism evidence="1 2">
    <name type="scientific">Dactylonectria estremocensis</name>
    <dbReference type="NCBI Taxonomy" id="1079267"/>
    <lineage>
        <taxon>Eukaryota</taxon>
        <taxon>Fungi</taxon>
        <taxon>Dikarya</taxon>
        <taxon>Ascomycota</taxon>
        <taxon>Pezizomycotina</taxon>
        <taxon>Sordariomycetes</taxon>
        <taxon>Hypocreomycetidae</taxon>
        <taxon>Hypocreales</taxon>
        <taxon>Nectriaceae</taxon>
        <taxon>Dactylonectria</taxon>
    </lineage>
</organism>
<dbReference type="Proteomes" id="UP000717696">
    <property type="component" value="Unassembled WGS sequence"/>
</dbReference>
<name>A0A9P9CX61_9HYPO</name>
<accession>A0A9P9CX61</accession>
<dbReference type="OrthoDB" id="5143878at2759"/>
<dbReference type="AlphaFoldDB" id="A0A9P9CX61"/>
<comment type="caution">
    <text evidence="1">The sequence shown here is derived from an EMBL/GenBank/DDBJ whole genome shotgun (WGS) entry which is preliminary data.</text>
</comment>
<protein>
    <submittedName>
        <fullName evidence="1">Uncharacterized protein</fullName>
    </submittedName>
</protein>
<proteinExistence type="predicted"/>
<reference evidence="1" key="1">
    <citation type="journal article" date="2021" name="Nat. Commun.">
        <title>Genetic determinants of endophytism in the Arabidopsis root mycobiome.</title>
        <authorList>
            <person name="Mesny F."/>
            <person name="Miyauchi S."/>
            <person name="Thiergart T."/>
            <person name="Pickel B."/>
            <person name="Atanasova L."/>
            <person name="Karlsson M."/>
            <person name="Huettel B."/>
            <person name="Barry K.W."/>
            <person name="Haridas S."/>
            <person name="Chen C."/>
            <person name="Bauer D."/>
            <person name="Andreopoulos W."/>
            <person name="Pangilinan J."/>
            <person name="LaButti K."/>
            <person name="Riley R."/>
            <person name="Lipzen A."/>
            <person name="Clum A."/>
            <person name="Drula E."/>
            <person name="Henrissat B."/>
            <person name="Kohler A."/>
            <person name="Grigoriev I.V."/>
            <person name="Martin F.M."/>
            <person name="Hacquard S."/>
        </authorList>
    </citation>
    <scope>NUCLEOTIDE SEQUENCE</scope>
    <source>
        <strain evidence="1">MPI-CAGE-AT-0021</strain>
    </source>
</reference>
<dbReference type="EMBL" id="JAGMUU010000075">
    <property type="protein sequence ID" value="KAH7109230.1"/>
    <property type="molecule type" value="Genomic_DNA"/>
</dbReference>
<evidence type="ECO:0000313" key="2">
    <source>
        <dbReference type="Proteomes" id="UP000717696"/>
    </source>
</evidence>
<sequence>MDAFRSKKQRLREDLQRSRSRISISFDLWTSPNPYAILGVVAMWIDTAGKRQTTVLDVENTKRIADMKRRIDSLEGEKRANSVVQVLCEQRTQIERSQVVQDELMADMKKARRNAFYWQAQLQVVTATTDALAQDNARLRGQSLGDMHVMLEALGRNKQLLFIHILETVFLLE</sequence>